<dbReference type="Proteomes" id="UP000274358">
    <property type="component" value="Unassembled WGS sequence"/>
</dbReference>
<keyword evidence="1" id="KW-0732">Signal</keyword>
<dbReference type="RefSeq" id="WP_126684973.1">
    <property type="nucleotide sequence ID" value="NZ_RYYV01000007.1"/>
</dbReference>
<evidence type="ECO:0000313" key="2">
    <source>
        <dbReference type="EMBL" id="RUL75415.1"/>
    </source>
</evidence>
<dbReference type="AlphaFoldDB" id="A0A3S0Q4Q2"/>
<evidence type="ECO:0000313" key="3">
    <source>
        <dbReference type="Proteomes" id="UP000274358"/>
    </source>
</evidence>
<comment type="caution">
    <text evidence="2">The sequence shown here is derived from an EMBL/GenBank/DDBJ whole genome shotgun (WGS) entry which is preliminary data.</text>
</comment>
<feature type="chain" id="PRO_5018766397" evidence="1">
    <location>
        <begin position="23"/>
        <end position="271"/>
    </location>
</feature>
<dbReference type="OrthoDB" id="7202514at2"/>
<feature type="signal peptide" evidence="1">
    <location>
        <begin position="1"/>
        <end position="22"/>
    </location>
</feature>
<gene>
    <name evidence="2" type="ORF">EKH80_11905</name>
</gene>
<reference evidence="2 3" key="1">
    <citation type="submission" date="2018-12" db="EMBL/GenBank/DDBJ databases">
        <title>Dyella dinghuensis sp. nov. DHOA06 and Dyella choica sp. nov. 4M-K27, isolated from forest soil.</title>
        <authorList>
            <person name="Qiu L.-H."/>
            <person name="Gao Z.-H."/>
        </authorList>
    </citation>
    <scope>NUCLEOTIDE SEQUENCE [LARGE SCALE GENOMIC DNA]</scope>
    <source>
        <strain evidence="2 3">4M-K27</strain>
    </source>
</reference>
<proteinExistence type="predicted"/>
<organism evidence="2 3">
    <name type="scientific">Dyella choica</name>
    <dbReference type="NCBI Taxonomy" id="1927959"/>
    <lineage>
        <taxon>Bacteria</taxon>
        <taxon>Pseudomonadati</taxon>
        <taxon>Pseudomonadota</taxon>
        <taxon>Gammaproteobacteria</taxon>
        <taxon>Lysobacterales</taxon>
        <taxon>Rhodanobacteraceae</taxon>
        <taxon>Dyella</taxon>
    </lineage>
</organism>
<keyword evidence="3" id="KW-1185">Reference proteome</keyword>
<name>A0A3S0Q4Q2_9GAMM</name>
<protein>
    <submittedName>
        <fullName evidence="2">Uncharacterized protein</fullName>
    </submittedName>
</protein>
<evidence type="ECO:0000256" key="1">
    <source>
        <dbReference type="SAM" id="SignalP"/>
    </source>
</evidence>
<sequence>MERISRAIILFTLLSYAVAGYASDSVTCPDALRDAVADHFHLANFSADKDPRIIGESCKIWPHDTNLILSVFAYDEGQGQGGNAPDQWVNILVSVYDSRQGKLVNAYNYAIGEDATTKVGPESLTLDTASYPLAKNVYAFGVRFDNAAHMTSAADPDLILENHLTLFIRQGNTLRPVLKQFMYYQSFSRDEKNRRAIVSVDKERAIIRILPSQTNGLHDLLLAFKPEAAGADKDEATTPSHGEALKYNGARYANARKDALSSGWQREDEGF</sequence>
<accession>A0A3S0Q4Q2</accession>
<dbReference type="EMBL" id="RYYV01000007">
    <property type="protein sequence ID" value="RUL75415.1"/>
    <property type="molecule type" value="Genomic_DNA"/>
</dbReference>